<gene>
    <name evidence="1" type="ORF">EVA_18678</name>
</gene>
<proteinExistence type="predicted"/>
<accession>J9FE77</accession>
<protein>
    <submittedName>
        <fullName evidence="1">Uncharacterized protein</fullName>
    </submittedName>
</protein>
<dbReference type="AlphaFoldDB" id="J9FE77"/>
<reference evidence="1" key="1">
    <citation type="journal article" date="2012" name="PLoS ONE">
        <title>Gene sets for utilization of primary and secondary nutrition supplies in the distal gut of endangered iberian lynx.</title>
        <authorList>
            <person name="Alcaide M."/>
            <person name="Messina E."/>
            <person name="Richter M."/>
            <person name="Bargiela R."/>
            <person name="Peplies J."/>
            <person name="Huws S.A."/>
            <person name="Newbold C.J."/>
            <person name="Golyshin P.N."/>
            <person name="Simon M.A."/>
            <person name="Lopez G."/>
            <person name="Yakimov M.M."/>
            <person name="Ferrer M."/>
        </authorList>
    </citation>
    <scope>NUCLEOTIDE SEQUENCE</scope>
</reference>
<name>J9FE77_9ZZZZ</name>
<evidence type="ECO:0000313" key="1">
    <source>
        <dbReference type="EMBL" id="EJW93216.1"/>
    </source>
</evidence>
<dbReference type="EMBL" id="AMCI01007099">
    <property type="protein sequence ID" value="EJW93216.1"/>
    <property type="molecule type" value="Genomic_DNA"/>
</dbReference>
<sequence length="42" mass="4702">MLRLTVVRLAFLSAKTISSISHSKLSKRLRLRALTSYSVPTV</sequence>
<organism evidence="1">
    <name type="scientific">gut metagenome</name>
    <dbReference type="NCBI Taxonomy" id="749906"/>
    <lineage>
        <taxon>unclassified sequences</taxon>
        <taxon>metagenomes</taxon>
        <taxon>organismal metagenomes</taxon>
    </lineage>
</organism>
<comment type="caution">
    <text evidence="1">The sequence shown here is derived from an EMBL/GenBank/DDBJ whole genome shotgun (WGS) entry which is preliminary data.</text>
</comment>